<keyword evidence="10" id="KW-1185">Reference proteome</keyword>
<dbReference type="RefSeq" id="XP_025496951.1">
    <property type="nucleotide sequence ID" value="XM_025640416.1"/>
</dbReference>
<dbReference type="SUPFAM" id="SSF48264">
    <property type="entry name" value="Cytochrome P450"/>
    <property type="match status" value="1"/>
</dbReference>
<dbReference type="PANTHER" id="PTHR24305:SF210">
    <property type="entry name" value="CYTOCHROME P450 MONOOXYGENASE ASQL-RELATED"/>
    <property type="match status" value="1"/>
</dbReference>
<dbReference type="GO" id="GO:0005506">
    <property type="term" value="F:iron ion binding"/>
    <property type="evidence" value="ECO:0007669"/>
    <property type="project" value="InterPro"/>
</dbReference>
<dbReference type="GO" id="GO:0004497">
    <property type="term" value="F:monooxygenase activity"/>
    <property type="evidence" value="ECO:0007669"/>
    <property type="project" value="UniProtKB-KW"/>
</dbReference>
<keyword evidence="6 8" id="KW-0408">Iron</keyword>
<dbReference type="VEuPathDB" id="FungiDB:BO82DRAFT_428127"/>
<keyword evidence="4 8" id="KW-0479">Metal-binding</keyword>
<evidence type="ECO:0000313" key="9">
    <source>
        <dbReference type="EMBL" id="PYH86751.1"/>
    </source>
</evidence>
<evidence type="ECO:0000256" key="3">
    <source>
        <dbReference type="ARBA" id="ARBA00022617"/>
    </source>
</evidence>
<organism evidence="9 10">
    <name type="scientific">Aspergillus uvarum CBS 121591</name>
    <dbReference type="NCBI Taxonomy" id="1448315"/>
    <lineage>
        <taxon>Eukaryota</taxon>
        <taxon>Fungi</taxon>
        <taxon>Dikarya</taxon>
        <taxon>Ascomycota</taxon>
        <taxon>Pezizomycotina</taxon>
        <taxon>Eurotiomycetes</taxon>
        <taxon>Eurotiomycetidae</taxon>
        <taxon>Eurotiales</taxon>
        <taxon>Aspergillaceae</taxon>
        <taxon>Aspergillus</taxon>
        <taxon>Aspergillus subgen. Circumdati</taxon>
    </lineage>
</organism>
<dbReference type="PRINTS" id="PR00465">
    <property type="entry name" value="EP450IV"/>
</dbReference>
<name>A0A319CRD2_9EURO</name>
<dbReference type="Pfam" id="PF00067">
    <property type="entry name" value="p450"/>
    <property type="match status" value="1"/>
</dbReference>
<dbReference type="InterPro" id="IPR001128">
    <property type="entry name" value="Cyt_P450"/>
</dbReference>
<evidence type="ECO:0000256" key="8">
    <source>
        <dbReference type="PIRSR" id="PIRSR602403-1"/>
    </source>
</evidence>
<dbReference type="PANTHER" id="PTHR24305">
    <property type="entry name" value="CYTOCHROME P450"/>
    <property type="match status" value="1"/>
</dbReference>
<dbReference type="InterPro" id="IPR036396">
    <property type="entry name" value="Cyt_P450_sf"/>
</dbReference>
<evidence type="ECO:0000256" key="4">
    <source>
        <dbReference type="ARBA" id="ARBA00022723"/>
    </source>
</evidence>
<dbReference type="Proteomes" id="UP000248340">
    <property type="component" value="Unassembled WGS sequence"/>
</dbReference>
<comment type="cofactor">
    <cofactor evidence="1 8">
        <name>heme</name>
        <dbReference type="ChEBI" id="CHEBI:30413"/>
    </cofactor>
</comment>
<proteinExistence type="inferred from homology"/>
<dbReference type="OrthoDB" id="1470350at2759"/>
<sequence length="150" mass="16384">MNVQTLLKLPILGAAIKEGIRLISPVPLGLTRLVPEGGHTIAGDFFLEGTVVSYMQCVAKVCPHNYSDPKGFHINRWLRPEGPRDCIGQNLARMGIVLILGKLLSCCDLQAQGSLDWWEDQETYAVWAKAPAAGHVAGSEGTELKCRDMK</sequence>
<keyword evidence="5" id="KW-0560">Oxidoreductase</keyword>
<dbReference type="InterPro" id="IPR050121">
    <property type="entry name" value="Cytochrome_P450_monoxygenase"/>
</dbReference>
<dbReference type="EMBL" id="KZ821675">
    <property type="protein sequence ID" value="PYH86751.1"/>
    <property type="molecule type" value="Genomic_DNA"/>
</dbReference>
<comment type="similarity">
    <text evidence="2">Belongs to the cytochrome P450 family.</text>
</comment>
<gene>
    <name evidence="9" type="ORF">BO82DRAFT_428127</name>
</gene>
<evidence type="ECO:0000256" key="6">
    <source>
        <dbReference type="ARBA" id="ARBA00023004"/>
    </source>
</evidence>
<dbReference type="Gene3D" id="1.10.630.10">
    <property type="entry name" value="Cytochrome P450"/>
    <property type="match status" value="1"/>
</dbReference>
<feature type="binding site" description="axial binding residue" evidence="8">
    <location>
        <position position="86"/>
    </location>
    <ligand>
        <name>heme</name>
        <dbReference type="ChEBI" id="CHEBI:30413"/>
    </ligand>
    <ligandPart>
        <name>Fe</name>
        <dbReference type="ChEBI" id="CHEBI:18248"/>
    </ligandPart>
</feature>
<dbReference type="STRING" id="1448315.A0A319CRD2"/>
<dbReference type="InterPro" id="IPR002403">
    <property type="entry name" value="Cyt_P450_E_grp-IV"/>
</dbReference>
<protein>
    <submittedName>
        <fullName evidence="9">Cytochrome P450</fullName>
    </submittedName>
</protein>
<keyword evidence="7" id="KW-0503">Monooxygenase</keyword>
<dbReference type="AlphaFoldDB" id="A0A319CRD2"/>
<dbReference type="GO" id="GO:0016705">
    <property type="term" value="F:oxidoreductase activity, acting on paired donors, with incorporation or reduction of molecular oxygen"/>
    <property type="evidence" value="ECO:0007669"/>
    <property type="project" value="InterPro"/>
</dbReference>
<evidence type="ECO:0000256" key="1">
    <source>
        <dbReference type="ARBA" id="ARBA00001971"/>
    </source>
</evidence>
<dbReference type="GeneID" id="37143158"/>
<dbReference type="GO" id="GO:0020037">
    <property type="term" value="F:heme binding"/>
    <property type="evidence" value="ECO:0007669"/>
    <property type="project" value="InterPro"/>
</dbReference>
<evidence type="ECO:0000313" key="10">
    <source>
        <dbReference type="Proteomes" id="UP000248340"/>
    </source>
</evidence>
<accession>A0A319CRD2</accession>
<reference evidence="9 10" key="1">
    <citation type="submission" date="2016-12" db="EMBL/GenBank/DDBJ databases">
        <title>The genomes of Aspergillus section Nigri reveals drivers in fungal speciation.</title>
        <authorList>
            <consortium name="DOE Joint Genome Institute"/>
            <person name="Vesth T.C."/>
            <person name="Nybo J."/>
            <person name="Theobald S."/>
            <person name="Brandl J."/>
            <person name="Frisvad J.C."/>
            <person name="Nielsen K.F."/>
            <person name="Lyhne E.K."/>
            <person name="Kogle M.E."/>
            <person name="Kuo A."/>
            <person name="Riley R."/>
            <person name="Clum A."/>
            <person name="Nolan M."/>
            <person name="Lipzen A."/>
            <person name="Salamov A."/>
            <person name="Henrissat B."/>
            <person name="Wiebenga A."/>
            <person name="De Vries R.P."/>
            <person name="Grigoriev I.V."/>
            <person name="Mortensen U.H."/>
            <person name="Andersen M.R."/>
            <person name="Baker S.E."/>
        </authorList>
    </citation>
    <scope>NUCLEOTIDE SEQUENCE [LARGE SCALE GENOMIC DNA]</scope>
    <source>
        <strain evidence="9 10">CBS 121591</strain>
    </source>
</reference>
<keyword evidence="3 8" id="KW-0349">Heme</keyword>
<evidence type="ECO:0000256" key="5">
    <source>
        <dbReference type="ARBA" id="ARBA00023002"/>
    </source>
</evidence>
<evidence type="ECO:0000256" key="2">
    <source>
        <dbReference type="ARBA" id="ARBA00010617"/>
    </source>
</evidence>
<evidence type="ECO:0000256" key="7">
    <source>
        <dbReference type="ARBA" id="ARBA00023033"/>
    </source>
</evidence>